<dbReference type="RefSeq" id="YP_009489711.1">
    <property type="nucleotide sequence ID" value="NC_037877.1"/>
</dbReference>
<evidence type="ECO:0000256" key="7">
    <source>
        <dbReference type="ARBA" id="ARBA00022692"/>
    </source>
</evidence>
<dbReference type="GeneID" id="36947715"/>
<evidence type="ECO:0000256" key="17">
    <source>
        <dbReference type="RuleBase" id="RU003403"/>
    </source>
</evidence>
<evidence type="ECO:0000256" key="1">
    <source>
        <dbReference type="ARBA" id="ARBA00004448"/>
    </source>
</evidence>
<evidence type="ECO:0000313" key="19">
    <source>
        <dbReference type="EMBL" id="AWH02138.1"/>
    </source>
</evidence>
<comment type="function">
    <text evidence="17">Core subunit of the mitochondrial membrane respiratory chain NADH dehydrogenase (Complex I) which catalyzes electron transfer from NADH through the respiratory chain, using ubiquinone as an electron acceptor. Essential for the catalytic activity and assembly of complex I.</text>
</comment>
<dbReference type="PRINTS" id="PR01436">
    <property type="entry name" value="NADHDHGNASE2"/>
</dbReference>
<geneLocation type="mitochondrion" evidence="19"/>
<keyword evidence="9 17" id="KW-1278">Translocase</keyword>
<feature type="transmembrane region" description="Helical" evidence="17">
    <location>
        <begin position="231"/>
        <end position="249"/>
    </location>
</feature>
<feature type="domain" description="NADH:quinone oxidoreductase/Mrp antiporter transmembrane" evidence="18">
    <location>
        <begin position="22"/>
        <end position="281"/>
    </location>
</feature>
<evidence type="ECO:0000256" key="15">
    <source>
        <dbReference type="ARBA" id="ARBA00023136"/>
    </source>
</evidence>
<reference evidence="19" key="1">
    <citation type="journal article" date="2018" name="Mol. Phylogenet. Evol.">
        <title>Mitogenomics reveals phylogenetic relationships of caudofoveate aplacophoran molluscs.</title>
        <authorList>
            <person name="Mikkelsen N.T."/>
            <person name="Kocot K.M."/>
            <person name="Halanych K.M."/>
        </authorList>
    </citation>
    <scope>NUCLEOTIDE SEQUENCE</scope>
</reference>
<feature type="transmembrane region" description="Helical" evidence="17">
    <location>
        <begin position="59"/>
        <end position="80"/>
    </location>
</feature>
<dbReference type="GO" id="GO:0005743">
    <property type="term" value="C:mitochondrial inner membrane"/>
    <property type="evidence" value="ECO:0007669"/>
    <property type="project" value="UniProtKB-SubCell"/>
</dbReference>
<comment type="subcellular location">
    <subcellularLocation>
        <location evidence="1 17">Mitochondrion inner membrane</location>
        <topology evidence="1 17">Multi-pass membrane protein</topology>
    </subcellularLocation>
</comment>
<evidence type="ECO:0000256" key="8">
    <source>
        <dbReference type="ARBA" id="ARBA00022792"/>
    </source>
</evidence>
<dbReference type="PANTHER" id="PTHR46552:SF1">
    <property type="entry name" value="NADH-UBIQUINONE OXIDOREDUCTASE CHAIN 2"/>
    <property type="match status" value="1"/>
</dbReference>
<accession>A0A343X879</accession>
<dbReference type="AlphaFoldDB" id="A0A343X879"/>
<keyword evidence="11 17" id="KW-1133">Transmembrane helix</keyword>
<dbReference type="Pfam" id="PF00361">
    <property type="entry name" value="Proton_antipo_M"/>
    <property type="match status" value="1"/>
</dbReference>
<feature type="transmembrane region" description="Helical" evidence="17">
    <location>
        <begin position="92"/>
        <end position="116"/>
    </location>
</feature>
<proteinExistence type="inferred from homology"/>
<feature type="transmembrane region" description="Helical" evidence="17">
    <location>
        <begin position="269"/>
        <end position="290"/>
    </location>
</feature>
<feature type="transmembrane region" description="Helical" evidence="17">
    <location>
        <begin position="7"/>
        <end position="32"/>
    </location>
</feature>
<sequence length="323" mass="37095">MWPIYFFFSFFMFLGIFFMIFSPSWVIIWIGLEMNLFGFLPLMVDMKENQTLEATMKYFLIQAFGSGMFLGGSFFSLIFLETWFSLSLTSNNYFPDILLFLAIAIKMGLAPFYIWLPSIMSSISWSNCVLLNTFQKIGPMLLFTKFFSFNTVSMVMISMSTLVGGVMGVIQTQIRTIMAYSSLVHLGWILALGMFSMYGMIQYMTIYFFLSSSIFLYCMKPNLSRFSLKSPKALILIISFLSLGGLPPMSGFFMKWVGMKILMSQTHLLLNLTLILGSVLSLFFYLNLLFSWISFYPKQKFPTFDKKDLSMLCFSGLGLSLLF</sequence>
<evidence type="ECO:0000256" key="2">
    <source>
        <dbReference type="ARBA" id="ARBA00007012"/>
    </source>
</evidence>
<organism evidence="19">
    <name type="scientific">Falcidens halanychi</name>
    <dbReference type="NCBI Taxonomy" id="370642"/>
    <lineage>
        <taxon>Eukaryota</taxon>
        <taxon>Metazoa</taxon>
        <taxon>Spiralia</taxon>
        <taxon>Lophotrochozoa</taxon>
        <taxon>Mollusca</taxon>
        <taxon>Aplacophora</taxon>
        <taxon>Caudofoveata</taxon>
        <taxon>Chaetodermatida</taxon>
        <taxon>Chaetodermatidae</taxon>
        <taxon>Falcidens</taxon>
    </lineage>
</organism>
<dbReference type="InterPro" id="IPR001750">
    <property type="entry name" value="ND/Mrp_TM"/>
</dbReference>
<dbReference type="InterPro" id="IPR003917">
    <property type="entry name" value="NADH_UbQ_OxRdtase_chain2"/>
</dbReference>
<evidence type="ECO:0000259" key="18">
    <source>
        <dbReference type="Pfam" id="PF00361"/>
    </source>
</evidence>
<keyword evidence="8 17" id="KW-0999">Mitochondrion inner membrane</keyword>
<evidence type="ECO:0000256" key="4">
    <source>
        <dbReference type="ARBA" id="ARBA00021008"/>
    </source>
</evidence>
<feature type="transmembrane region" description="Helical" evidence="17">
    <location>
        <begin position="177"/>
        <end position="195"/>
    </location>
</feature>
<keyword evidence="5" id="KW-0813">Transport</keyword>
<protein>
    <recommendedName>
        <fullName evidence="4 17">NADH-ubiquinone oxidoreductase chain 2</fullName>
        <ecNumber evidence="3 17">7.1.1.2</ecNumber>
    </recommendedName>
</protein>
<keyword evidence="6 17" id="KW-0679">Respiratory chain</keyword>
<evidence type="ECO:0000256" key="6">
    <source>
        <dbReference type="ARBA" id="ARBA00022660"/>
    </source>
</evidence>
<evidence type="ECO:0000256" key="9">
    <source>
        <dbReference type="ARBA" id="ARBA00022967"/>
    </source>
</evidence>
<evidence type="ECO:0000256" key="10">
    <source>
        <dbReference type="ARBA" id="ARBA00022982"/>
    </source>
</evidence>
<dbReference type="CTD" id="4536"/>
<evidence type="ECO:0000256" key="12">
    <source>
        <dbReference type="ARBA" id="ARBA00023027"/>
    </source>
</evidence>
<feature type="transmembrane region" description="Helical" evidence="17">
    <location>
        <begin position="201"/>
        <end position="219"/>
    </location>
</feature>
<comment type="catalytic activity">
    <reaction evidence="16 17">
        <text>a ubiquinone + NADH + 5 H(+)(in) = a ubiquinol + NAD(+) + 4 H(+)(out)</text>
        <dbReference type="Rhea" id="RHEA:29091"/>
        <dbReference type="Rhea" id="RHEA-COMP:9565"/>
        <dbReference type="Rhea" id="RHEA-COMP:9566"/>
        <dbReference type="ChEBI" id="CHEBI:15378"/>
        <dbReference type="ChEBI" id="CHEBI:16389"/>
        <dbReference type="ChEBI" id="CHEBI:17976"/>
        <dbReference type="ChEBI" id="CHEBI:57540"/>
        <dbReference type="ChEBI" id="CHEBI:57945"/>
        <dbReference type="EC" id="7.1.1.2"/>
    </reaction>
</comment>
<keyword evidence="12 17" id="KW-0520">NAD</keyword>
<keyword evidence="7 17" id="KW-0812">Transmembrane</keyword>
<name>A0A343X879_9MOLL</name>
<evidence type="ECO:0000256" key="16">
    <source>
        <dbReference type="ARBA" id="ARBA00049551"/>
    </source>
</evidence>
<evidence type="ECO:0000256" key="11">
    <source>
        <dbReference type="ARBA" id="ARBA00022989"/>
    </source>
</evidence>
<evidence type="ECO:0000256" key="13">
    <source>
        <dbReference type="ARBA" id="ARBA00023075"/>
    </source>
</evidence>
<keyword evidence="14 17" id="KW-0496">Mitochondrion</keyword>
<keyword evidence="10 17" id="KW-0249">Electron transport</keyword>
<dbReference type="InterPro" id="IPR050175">
    <property type="entry name" value="Complex_I_Subunit_2"/>
</dbReference>
<evidence type="ECO:0000256" key="3">
    <source>
        <dbReference type="ARBA" id="ARBA00012944"/>
    </source>
</evidence>
<keyword evidence="15 17" id="KW-0472">Membrane</keyword>
<dbReference type="GO" id="GO:0008137">
    <property type="term" value="F:NADH dehydrogenase (ubiquinone) activity"/>
    <property type="evidence" value="ECO:0007669"/>
    <property type="project" value="UniProtKB-EC"/>
</dbReference>
<dbReference type="GO" id="GO:0006120">
    <property type="term" value="P:mitochondrial electron transport, NADH to ubiquinone"/>
    <property type="evidence" value="ECO:0007669"/>
    <property type="project" value="InterPro"/>
</dbReference>
<evidence type="ECO:0000256" key="5">
    <source>
        <dbReference type="ARBA" id="ARBA00022448"/>
    </source>
</evidence>
<keyword evidence="13 17" id="KW-0830">Ubiquinone</keyword>
<dbReference type="EMBL" id="MF568515">
    <property type="protein sequence ID" value="AWH02138.1"/>
    <property type="molecule type" value="Genomic_DNA"/>
</dbReference>
<dbReference type="PANTHER" id="PTHR46552">
    <property type="entry name" value="NADH-UBIQUINONE OXIDOREDUCTASE CHAIN 2"/>
    <property type="match status" value="1"/>
</dbReference>
<comment type="similarity">
    <text evidence="2 17">Belongs to the complex I subunit 2 family.</text>
</comment>
<dbReference type="EC" id="7.1.1.2" evidence="3 17"/>
<gene>
    <name evidence="19" type="primary">ND2</name>
</gene>
<evidence type="ECO:0000256" key="14">
    <source>
        <dbReference type="ARBA" id="ARBA00023128"/>
    </source>
</evidence>
<feature type="transmembrane region" description="Helical" evidence="17">
    <location>
        <begin position="146"/>
        <end position="170"/>
    </location>
</feature>